<dbReference type="Proteomes" id="UP000615026">
    <property type="component" value="Unassembled WGS sequence"/>
</dbReference>
<evidence type="ECO:0000313" key="3">
    <source>
        <dbReference type="Proteomes" id="UP000615026"/>
    </source>
</evidence>
<feature type="compositionally biased region" description="Polar residues" evidence="1">
    <location>
        <begin position="277"/>
        <end position="294"/>
    </location>
</feature>
<protein>
    <recommendedName>
        <fullName evidence="4">Phage late control D family protein</fullName>
    </recommendedName>
</protein>
<comment type="caution">
    <text evidence="2">The sequence shown here is derived from an EMBL/GenBank/DDBJ whole genome shotgun (WGS) entry which is preliminary data.</text>
</comment>
<evidence type="ECO:0008006" key="4">
    <source>
        <dbReference type="Google" id="ProtNLM"/>
    </source>
</evidence>
<evidence type="ECO:0000313" key="2">
    <source>
        <dbReference type="EMBL" id="MBE9066451.1"/>
    </source>
</evidence>
<feature type="region of interest" description="Disordered" evidence="1">
    <location>
        <begin position="275"/>
        <end position="294"/>
    </location>
</feature>
<accession>A0A928X334</accession>
<organism evidence="2 3">
    <name type="scientific">Leptolyngbya cf. ectocarpi LEGE 11479</name>
    <dbReference type="NCBI Taxonomy" id="1828722"/>
    <lineage>
        <taxon>Bacteria</taxon>
        <taxon>Bacillati</taxon>
        <taxon>Cyanobacteriota</taxon>
        <taxon>Cyanophyceae</taxon>
        <taxon>Leptolyngbyales</taxon>
        <taxon>Leptolyngbyaceae</taxon>
        <taxon>Leptolyngbya group</taxon>
        <taxon>Leptolyngbya</taxon>
    </lineage>
</organism>
<feature type="region of interest" description="Disordered" evidence="1">
    <location>
        <begin position="205"/>
        <end position="225"/>
    </location>
</feature>
<dbReference type="EMBL" id="JADEXP010000043">
    <property type="protein sequence ID" value="MBE9066451.1"/>
    <property type="molecule type" value="Genomic_DNA"/>
</dbReference>
<keyword evidence="3" id="KW-1185">Reference proteome</keyword>
<sequence>MGFGAIITSGNNNKLLPERLVDCITEVRVEQFLDEPTRFAIRFQEDIVDEEPMIMKASELQCEQMIAIAVEVNDALTCLVRGPITHTQCSITLGGPGSWFEIHGQDRRIELDRQCVRKAWSGLASSAAQSILGDAFDATDITATNIFYGAPRAGPTQATQTLNQRFTNEAFVCQIARQNNLCYWLSYDCEVDRLDLTGQSLTIDETANLKPSPPRPQSSGLPTPPVDLISLVPTVNVVLRVNVQPDQCQTVTAFQLNVNPEQPNQFSGTAIDESDLNEQSTTASDPQPSISQNGRRINECEAQRDLCVTTAGSATEVQNRAEAALTESGWYVNATASTTAHMLGGVLMPHDVVDVEGLGEENSGSYQIKTTTHVINAADHFMDLELRRNVMGGS</sequence>
<name>A0A928X334_LEPEC</name>
<evidence type="ECO:0000256" key="1">
    <source>
        <dbReference type="SAM" id="MobiDB-lite"/>
    </source>
</evidence>
<proteinExistence type="predicted"/>
<dbReference type="AlphaFoldDB" id="A0A928X334"/>
<dbReference type="RefSeq" id="WP_193992205.1">
    <property type="nucleotide sequence ID" value="NZ_JADEXP010000043.1"/>
</dbReference>
<reference evidence="2" key="1">
    <citation type="submission" date="2020-10" db="EMBL/GenBank/DDBJ databases">
        <authorList>
            <person name="Castelo-Branco R."/>
            <person name="Eusebio N."/>
            <person name="Adriana R."/>
            <person name="Vieira A."/>
            <person name="Brugerolle De Fraissinette N."/>
            <person name="Rezende De Castro R."/>
            <person name="Schneider M.P."/>
            <person name="Vasconcelos V."/>
            <person name="Leao P.N."/>
        </authorList>
    </citation>
    <scope>NUCLEOTIDE SEQUENCE</scope>
    <source>
        <strain evidence="2">LEGE 11479</strain>
    </source>
</reference>
<gene>
    <name evidence="2" type="ORF">IQ260_07280</name>
</gene>